<keyword evidence="2" id="KW-0472">Membrane</keyword>
<keyword evidence="2" id="KW-0812">Transmembrane</keyword>
<dbReference type="RefSeq" id="WP_160821982.1">
    <property type="nucleotide sequence ID" value="NZ_JBHSXE010000001.1"/>
</dbReference>
<evidence type="ECO:0000313" key="4">
    <source>
        <dbReference type="Proteomes" id="UP001596380"/>
    </source>
</evidence>
<comment type="caution">
    <text evidence="3">The sequence shown here is derived from an EMBL/GenBank/DDBJ whole genome shotgun (WGS) entry which is preliminary data.</text>
</comment>
<feature type="transmembrane region" description="Helical" evidence="2">
    <location>
        <begin position="58"/>
        <end position="82"/>
    </location>
</feature>
<accession>A0ABW2CXQ7</accession>
<reference evidence="4" key="1">
    <citation type="journal article" date="2019" name="Int. J. Syst. Evol. Microbiol.">
        <title>The Global Catalogue of Microorganisms (GCM) 10K type strain sequencing project: providing services to taxonomists for standard genome sequencing and annotation.</title>
        <authorList>
            <consortium name="The Broad Institute Genomics Platform"/>
            <consortium name="The Broad Institute Genome Sequencing Center for Infectious Disease"/>
            <person name="Wu L."/>
            <person name="Ma J."/>
        </authorList>
    </citation>
    <scope>NUCLEOTIDE SEQUENCE [LARGE SCALE GENOMIC DNA]</scope>
    <source>
        <strain evidence="4">JCM 3369</strain>
    </source>
</reference>
<dbReference type="EMBL" id="JBHSXS010000044">
    <property type="protein sequence ID" value="MFC6885868.1"/>
    <property type="molecule type" value="Genomic_DNA"/>
</dbReference>
<protein>
    <recommendedName>
        <fullName evidence="5">DUF4352 domain-containing protein</fullName>
    </recommendedName>
</protein>
<evidence type="ECO:0000256" key="2">
    <source>
        <dbReference type="SAM" id="Phobius"/>
    </source>
</evidence>
<feature type="region of interest" description="Disordered" evidence="1">
    <location>
        <begin position="1"/>
        <end position="23"/>
    </location>
</feature>
<gene>
    <name evidence="3" type="ORF">ACFQKB_39340</name>
</gene>
<evidence type="ECO:0000256" key="1">
    <source>
        <dbReference type="SAM" id="MobiDB-lite"/>
    </source>
</evidence>
<sequence>MPTPITRPDHPLAPAATPPPPPMGAGARIARAVGAVIGVQAVAAFATLLILNSYRRSAAGWLLPLVGAADLAATVQIGWLAAREIALTRGRTAAAAWTGRVLAVLVIAGVAAGGLAAWRHLHRPAEGAFGTPVRDGGLTFTASPPRCGTAIKGVRSGNGAFCQVRLVATNTGTAPLVLDATAQRLDGSRGGHAGAMLFAGGRPGPRTRAFARPLPAAASFEGVLAFDVPSGFRPEALELHEGEGSEGVRIPVG</sequence>
<organism evidence="3 4">
    <name type="scientific">Actinomadura yumaensis</name>
    <dbReference type="NCBI Taxonomy" id="111807"/>
    <lineage>
        <taxon>Bacteria</taxon>
        <taxon>Bacillati</taxon>
        <taxon>Actinomycetota</taxon>
        <taxon>Actinomycetes</taxon>
        <taxon>Streptosporangiales</taxon>
        <taxon>Thermomonosporaceae</taxon>
        <taxon>Actinomadura</taxon>
    </lineage>
</organism>
<feature type="transmembrane region" description="Helical" evidence="2">
    <location>
        <begin position="29"/>
        <end position="51"/>
    </location>
</feature>
<evidence type="ECO:0008006" key="5">
    <source>
        <dbReference type="Google" id="ProtNLM"/>
    </source>
</evidence>
<keyword evidence="2" id="KW-1133">Transmembrane helix</keyword>
<feature type="transmembrane region" description="Helical" evidence="2">
    <location>
        <begin position="94"/>
        <end position="118"/>
    </location>
</feature>
<evidence type="ECO:0000313" key="3">
    <source>
        <dbReference type="EMBL" id="MFC6885868.1"/>
    </source>
</evidence>
<keyword evidence="4" id="KW-1185">Reference proteome</keyword>
<proteinExistence type="predicted"/>
<name>A0ABW2CXQ7_9ACTN</name>
<dbReference type="Proteomes" id="UP001596380">
    <property type="component" value="Unassembled WGS sequence"/>
</dbReference>